<dbReference type="Proteomes" id="UP000298860">
    <property type="component" value="Unassembled WGS sequence"/>
</dbReference>
<gene>
    <name evidence="3" type="ORF">GTS_48080</name>
</gene>
<name>A0A4D4J8N2_9PSEU</name>
<comment type="caution">
    <text evidence="3">The sequence shown here is derived from an EMBL/GenBank/DDBJ whole genome shotgun (WGS) entry which is preliminary data.</text>
</comment>
<evidence type="ECO:0000313" key="4">
    <source>
        <dbReference type="Proteomes" id="UP000298860"/>
    </source>
</evidence>
<dbReference type="OrthoDB" id="4869876at2"/>
<keyword evidence="4" id="KW-1185">Reference proteome</keyword>
<dbReference type="RefSeq" id="WP_137816146.1">
    <property type="nucleotide sequence ID" value="NZ_BJFL01000035.1"/>
</dbReference>
<reference evidence="4" key="1">
    <citation type="submission" date="2019-04" db="EMBL/GenBank/DDBJ databases">
        <title>Draft genome sequence of Pseudonocardiaceae bacterium SL3-2-4.</title>
        <authorList>
            <person name="Ningsih F."/>
            <person name="Yokota A."/>
            <person name="Sakai Y."/>
            <person name="Nanatani K."/>
            <person name="Yabe S."/>
            <person name="Oetari A."/>
            <person name="Sjamsuridzal W."/>
        </authorList>
    </citation>
    <scope>NUCLEOTIDE SEQUENCE [LARGE SCALE GENOMIC DNA]</scope>
    <source>
        <strain evidence="4">SL3-2-4</strain>
    </source>
</reference>
<protein>
    <recommendedName>
        <fullName evidence="2">DUF6318 domain-containing protein</fullName>
    </recommendedName>
</protein>
<evidence type="ECO:0000313" key="3">
    <source>
        <dbReference type="EMBL" id="GDY33175.1"/>
    </source>
</evidence>
<dbReference type="InterPro" id="IPR046281">
    <property type="entry name" value="DUF6318"/>
</dbReference>
<accession>A0A4D4J8N2</accession>
<organism evidence="3 4">
    <name type="scientific">Gandjariella thermophila</name>
    <dbReference type="NCBI Taxonomy" id="1931992"/>
    <lineage>
        <taxon>Bacteria</taxon>
        <taxon>Bacillati</taxon>
        <taxon>Actinomycetota</taxon>
        <taxon>Actinomycetes</taxon>
        <taxon>Pseudonocardiales</taxon>
        <taxon>Pseudonocardiaceae</taxon>
        <taxon>Gandjariella</taxon>
    </lineage>
</organism>
<dbReference type="EMBL" id="BJFL01000035">
    <property type="protein sequence ID" value="GDY33175.1"/>
    <property type="molecule type" value="Genomic_DNA"/>
</dbReference>
<feature type="region of interest" description="Disordered" evidence="1">
    <location>
        <begin position="11"/>
        <end position="36"/>
    </location>
</feature>
<evidence type="ECO:0000256" key="1">
    <source>
        <dbReference type="SAM" id="MobiDB-lite"/>
    </source>
</evidence>
<sequence length="170" mass="17926">MLCGAVSAGCGSAGGTPPPTAPPTLPEPARHGDGQGATSFASHWLDLVDYAYQTLDAGPLRDLGLPSCQTCAQFVAQLDTDRAAGARYRGGRVHFVSADPSDVQQDRQATVTVTFDQDDMRVIDRAGRQVDAVPAGRTVFVFDLRWTPAGWRAAAVRLGVADSSTPTPTR</sequence>
<dbReference type="AlphaFoldDB" id="A0A4D4J8N2"/>
<feature type="domain" description="DUF6318" evidence="2">
    <location>
        <begin position="22"/>
        <end position="154"/>
    </location>
</feature>
<dbReference type="Pfam" id="PF19843">
    <property type="entry name" value="DUF6318"/>
    <property type="match status" value="1"/>
</dbReference>
<proteinExistence type="predicted"/>
<feature type="compositionally biased region" description="Pro residues" evidence="1">
    <location>
        <begin position="16"/>
        <end position="26"/>
    </location>
</feature>
<evidence type="ECO:0000259" key="2">
    <source>
        <dbReference type="Pfam" id="PF19843"/>
    </source>
</evidence>